<dbReference type="FunFam" id="1.10.490.10:FF:000003">
    <property type="entry name" value="Flavohemoprotein"/>
    <property type="match status" value="1"/>
</dbReference>
<dbReference type="GO" id="GO:0019825">
    <property type="term" value="F:oxygen binding"/>
    <property type="evidence" value="ECO:0007669"/>
    <property type="project" value="InterPro"/>
</dbReference>
<dbReference type="Gene3D" id="3.40.50.80">
    <property type="entry name" value="Nucleotide-binding domain of ferredoxin-NADP reductase (FNR) module"/>
    <property type="match status" value="1"/>
</dbReference>
<dbReference type="GO" id="GO:0020037">
    <property type="term" value="F:heme binding"/>
    <property type="evidence" value="ECO:0007669"/>
    <property type="project" value="InterPro"/>
</dbReference>
<keyword evidence="13" id="KW-0520">NAD</keyword>
<keyword evidence="5" id="KW-0216">Detoxification</keyword>
<dbReference type="SUPFAM" id="SSF63380">
    <property type="entry name" value="Riboflavin synthase domain-like"/>
    <property type="match status" value="1"/>
</dbReference>
<dbReference type="Pfam" id="PF00042">
    <property type="entry name" value="Globin"/>
    <property type="match status" value="1"/>
</dbReference>
<protein>
    <recommendedName>
        <fullName evidence="4">nitric oxide dioxygenase</fullName>
        <ecNumber evidence="4">1.14.12.17</ecNumber>
    </recommendedName>
</protein>
<keyword evidence="6" id="KW-0349">Heme</keyword>
<dbReference type="GO" id="GO:0009636">
    <property type="term" value="P:response to toxic substance"/>
    <property type="evidence" value="ECO:0007669"/>
    <property type="project" value="UniProtKB-KW"/>
</dbReference>
<proteinExistence type="inferred from homology"/>
<comment type="cofactor">
    <cofactor evidence="1">
        <name>heme b</name>
        <dbReference type="ChEBI" id="CHEBI:60344"/>
    </cofactor>
</comment>
<dbReference type="EC" id="1.14.12.17" evidence="4"/>
<dbReference type="Pfam" id="PF00175">
    <property type="entry name" value="NAD_binding_1"/>
    <property type="match status" value="1"/>
</dbReference>
<keyword evidence="10" id="KW-0521">NADP</keyword>
<dbReference type="GO" id="GO:0071949">
    <property type="term" value="F:FAD binding"/>
    <property type="evidence" value="ECO:0007669"/>
    <property type="project" value="TreeGrafter"/>
</dbReference>
<dbReference type="Gene3D" id="1.10.490.10">
    <property type="entry name" value="Globins"/>
    <property type="match status" value="1"/>
</dbReference>
<dbReference type="GO" id="GO:0071500">
    <property type="term" value="P:cellular response to nitrosative stress"/>
    <property type="evidence" value="ECO:0007669"/>
    <property type="project" value="TreeGrafter"/>
</dbReference>
<evidence type="ECO:0000256" key="7">
    <source>
        <dbReference type="ARBA" id="ARBA00022630"/>
    </source>
</evidence>
<keyword evidence="9" id="KW-0274">FAD</keyword>
<feature type="domain" description="FAD-binding FR-type" evidence="17">
    <location>
        <begin position="156"/>
        <end position="261"/>
    </location>
</feature>
<dbReference type="InterPro" id="IPR017938">
    <property type="entry name" value="Riboflavin_synthase-like_b-brl"/>
</dbReference>
<dbReference type="FunFam" id="2.40.30.10:FF:000034">
    <property type="entry name" value="Flavohemoprotein"/>
    <property type="match status" value="1"/>
</dbReference>
<dbReference type="Pfam" id="PF00970">
    <property type="entry name" value="FAD_binding_6"/>
    <property type="match status" value="1"/>
</dbReference>
<accession>A0A8H7ZEW7</accession>
<evidence type="ECO:0000256" key="2">
    <source>
        <dbReference type="ARBA" id="ARBA00001974"/>
    </source>
</evidence>
<evidence type="ECO:0000256" key="5">
    <source>
        <dbReference type="ARBA" id="ARBA00022575"/>
    </source>
</evidence>
<evidence type="ECO:0000313" key="18">
    <source>
        <dbReference type="EMBL" id="KAG5417693.1"/>
    </source>
</evidence>
<dbReference type="Gene3D" id="2.40.30.10">
    <property type="entry name" value="Translation factors"/>
    <property type="match status" value="1"/>
</dbReference>
<reference evidence="18 19" key="1">
    <citation type="submission" date="2020-12" db="EMBL/GenBank/DDBJ databases">
        <title>Effect of drift, selection, and recombination on the evolution of hybrid genomes in Candida yeast pathogens.</title>
        <authorList>
            <person name="Mixao V."/>
            <person name="Ksiezopolska E."/>
            <person name="Saus E."/>
            <person name="Boekhout T."/>
            <person name="Gacser A."/>
            <person name="Gabaldon T."/>
        </authorList>
    </citation>
    <scope>NUCLEOTIDE SEQUENCE [LARGE SCALE GENOMIC DNA]</scope>
    <source>
        <strain evidence="18 19">BP57</strain>
    </source>
</reference>
<dbReference type="SUPFAM" id="SSF46458">
    <property type="entry name" value="Globin-like"/>
    <property type="match status" value="1"/>
</dbReference>
<dbReference type="PANTHER" id="PTHR43396">
    <property type="entry name" value="FLAVOHEMOPROTEIN"/>
    <property type="match status" value="1"/>
</dbReference>
<sequence length="397" mass="44969">MTQSYKQQDLTPEQIKLILSTVPILEQAGETLTAKFYNRMLTNYDEVKPFFNETDQKLLRQPKILAFALLNYAKNIEDLTPLTAFVQQIVSKHVGLQVEPHHYPIVGTCLIETMVEILPKDVATPEFVEAWSIAYGNLAALLIDLEAKVYKKEPWQGFKPFKVTKIVDECSDVKSVYFTPEDGSQIPPSKPGQYVCIRWKLPGEKFEKSREYSLSQVPENNEFRISVRKLDGGKISTFVHEQLKVGDILPVAPPNGNFIYKEEPKEKDLVLIAGGIGITPLVSVSQAALSQGRKVKLIYANRSADHRAFGPYLKKQIEAYPQNLSIVEYFSNQDGDKVDAIAESFNRKLALEDLDFIDGSKDEVYLLGPRGFMKVFKEYLTKKGIEVNFEYFGPLDV</sequence>
<comment type="catalytic activity">
    <reaction evidence="15">
        <text>2 nitric oxide + NADPH + 2 O2 = 2 nitrate + NADP(+) + H(+)</text>
        <dbReference type="Rhea" id="RHEA:19465"/>
        <dbReference type="ChEBI" id="CHEBI:15378"/>
        <dbReference type="ChEBI" id="CHEBI:15379"/>
        <dbReference type="ChEBI" id="CHEBI:16480"/>
        <dbReference type="ChEBI" id="CHEBI:17632"/>
        <dbReference type="ChEBI" id="CHEBI:57783"/>
        <dbReference type="ChEBI" id="CHEBI:58349"/>
        <dbReference type="EC" id="1.14.12.17"/>
    </reaction>
</comment>
<evidence type="ECO:0000256" key="11">
    <source>
        <dbReference type="ARBA" id="ARBA00023002"/>
    </source>
</evidence>
<comment type="catalytic activity">
    <reaction evidence="14">
        <text>2 nitric oxide + NADH + 2 O2 = 2 nitrate + NAD(+) + H(+)</text>
        <dbReference type="Rhea" id="RHEA:19469"/>
        <dbReference type="ChEBI" id="CHEBI:15378"/>
        <dbReference type="ChEBI" id="CHEBI:15379"/>
        <dbReference type="ChEBI" id="CHEBI:16480"/>
        <dbReference type="ChEBI" id="CHEBI:17632"/>
        <dbReference type="ChEBI" id="CHEBI:57540"/>
        <dbReference type="ChEBI" id="CHEBI:57945"/>
        <dbReference type="EC" id="1.14.12.17"/>
    </reaction>
</comment>
<dbReference type="GeneID" id="93653958"/>
<dbReference type="Proteomes" id="UP000669133">
    <property type="component" value="Unassembled WGS sequence"/>
</dbReference>
<evidence type="ECO:0000259" key="16">
    <source>
        <dbReference type="PROSITE" id="PS01033"/>
    </source>
</evidence>
<dbReference type="EMBL" id="JAEOAQ010000007">
    <property type="protein sequence ID" value="KAG5417693.1"/>
    <property type="molecule type" value="Genomic_DNA"/>
</dbReference>
<evidence type="ECO:0000256" key="13">
    <source>
        <dbReference type="ARBA" id="ARBA00023027"/>
    </source>
</evidence>
<keyword evidence="11" id="KW-0560">Oxidoreductase</keyword>
<dbReference type="InterPro" id="IPR001433">
    <property type="entry name" value="OxRdtase_FAD/NAD-bd"/>
</dbReference>
<dbReference type="InterPro" id="IPR000971">
    <property type="entry name" value="Globin"/>
</dbReference>
<comment type="cofactor">
    <cofactor evidence="2">
        <name>FAD</name>
        <dbReference type="ChEBI" id="CHEBI:57692"/>
    </cofactor>
</comment>
<dbReference type="OrthoDB" id="436496at2759"/>
<dbReference type="InterPro" id="IPR012292">
    <property type="entry name" value="Globin/Proto"/>
</dbReference>
<keyword evidence="19" id="KW-1185">Reference proteome</keyword>
<evidence type="ECO:0000259" key="17">
    <source>
        <dbReference type="PROSITE" id="PS51384"/>
    </source>
</evidence>
<dbReference type="InterPro" id="IPR017927">
    <property type="entry name" value="FAD-bd_FR_type"/>
</dbReference>
<dbReference type="AlphaFoldDB" id="A0A8H7ZEW7"/>
<evidence type="ECO:0000256" key="14">
    <source>
        <dbReference type="ARBA" id="ARBA00048649"/>
    </source>
</evidence>
<evidence type="ECO:0000256" key="3">
    <source>
        <dbReference type="ARBA" id="ARBA00006401"/>
    </source>
</evidence>
<dbReference type="InterPro" id="IPR008333">
    <property type="entry name" value="Cbr1-like_FAD-bd_dom"/>
</dbReference>
<dbReference type="CDD" id="cd19754">
    <property type="entry name" value="FHb_fungal-globin"/>
    <property type="match status" value="1"/>
</dbReference>
<keyword evidence="8" id="KW-0479">Metal-binding</keyword>
<evidence type="ECO:0000313" key="19">
    <source>
        <dbReference type="Proteomes" id="UP000669133"/>
    </source>
</evidence>
<organism evidence="18 19">
    <name type="scientific">Candida metapsilosis</name>
    <dbReference type="NCBI Taxonomy" id="273372"/>
    <lineage>
        <taxon>Eukaryota</taxon>
        <taxon>Fungi</taxon>
        <taxon>Dikarya</taxon>
        <taxon>Ascomycota</taxon>
        <taxon>Saccharomycotina</taxon>
        <taxon>Pichiomycetes</taxon>
        <taxon>Debaryomycetaceae</taxon>
        <taxon>Candida/Lodderomyces clade</taxon>
        <taxon>Candida</taxon>
    </lineage>
</organism>
<evidence type="ECO:0000256" key="6">
    <source>
        <dbReference type="ARBA" id="ARBA00022617"/>
    </source>
</evidence>
<dbReference type="PROSITE" id="PS01033">
    <property type="entry name" value="GLOBIN"/>
    <property type="match status" value="1"/>
</dbReference>
<dbReference type="SUPFAM" id="SSF52343">
    <property type="entry name" value="Ferredoxin reductase-like, C-terminal NADP-linked domain"/>
    <property type="match status" value="1"/>
</dbReference>
<name>A0A8H7ZEW7_9ASCO</name>
<dbReference type="PRINTS" id="PR00409">
    <property type="entry name" value="PHDIOXRDTASE"/>
</dbReference>
<evidence type="ECO:0000256" key="9">
    <source>
        <dbReference type="ARBA" id="ARBA00022827"/>
    </source>
</evidence>
<keyword evidence="7" id="KW-0285">Flavoprotein</keyword>
<dbReference type="GO" id="GO:0046210">
    <property type="term" value="P:nitric oxide catabolic process"/>
    <property type="evidence" value="ECO:0007669"/>
    <property type="project" value="TreeGrafter"/>
</dbReference>
<dbReference type="RefSeq" id="XP_067546809.1">
    <property type="nucleotide sequence ID" value="XM_067694494.1"/>
</dbReference>
<dbReference type="InterPro" id="IPR009050">
    <property type="entry name" value="Globin-like_sf"/>
</dbReference>
<feature type="domain" description="Globin" evidence="16">
    <location>
        <begin position="9"/>
        <end position="147"/>
    </location>
</feature>
<keyword evidence="12" id="KW-0408">Iron</keyword>
<dbReference type="InterPro" id="IPR039261">
    <property type="entry name" value="FNR_nucleotide-bd"/>
</dbReference>
<evidence type="ECO:0000256" key="12">
    <source>
        <dbReference type="ARBA" id="ARBA00023004"/>
    </source>
</evidence>
<evidence type="ECO:0000256" key="4">
    <source>
        <dbReference type="ARBA" id="ARBA00012229"/>
    </source>
</evidence>
<dbReference type="PROSITE" id="PS51384">
    <property type="entry name" value="FAD_FR"/>
    <property type="match status" value="1"/>
</dbReference>
<dbReference type="CDD" id="cd06184">
    <property type="entry name" value="flavohem_like_fad_nad_binding"/>
    <property type="match status" value="1"/>
</dbReference>
<evidence type="ECO:0000256" key="10">
    <source>
        <dbReference type="ARBA" id="ARBA00022857"/>
    </source>
</evidence>
<dbReference type="PANTHER" id="PTHR43396:SF3">
    <property type="entry name" value="FLAVOHEMOPROTEIN"/>
    <property type="match status" value="1"/>
</dbReference>
<dbReference type="GO" id="GO:0046872">
    <property type="term" value="F:metal ion binding"/>
    <property type="evidence" value="ECO:0007669"/>
    <property type="project" value="UniProtKB-KW"/>
</dbReference>
<evidence type="ECO:0000256" key="8">
    <source>
        <dbReference type="ARBA" id="ARBA00022723"/>
    </source>
</evidence>
<gene>
    <name evidence="18" type="ORF">I9W82_005329</name>
</gene>
<comment type="caution">
    <text evidence="18">The sequence shown here is derived from an EMBL/GenBank/DDBJ whole genome shotgun (WGS) entry which is preliminary data.</text>
</comment>
<evidence type="ECO:0000256" key="15">
    <source>
        <dbReference type="ARBA" id="ARBA00049433"/>
    </source>
</evidence>
<evidence type="ECO:0000256" key="1">
    <source>
        <dbReference type="ARBA" id="ARBA00001970"/>
    </source>
</evidence>
<comment type="similarity">
    <text evidence="3">In the C-terminal section; belongs to the flavoprotein pyridine nucleotide cytochrome reductase family.</text>
</comment>
<dbReference type="GO" id="GO:0008941">
    <property type="term" value="F:nitric oxide dioxygenase NAD(P)H activity"/>
    <property type="evidence" value="ECO:0007669"/>
    <property type="project" value="UniProtKB-EC"/>
</dbReference>